<organism evidence="2 3">
    <name type="scientific">Tanacetum coccineum</name>
    <dbReference type="NCBI Taxonomy" id="301880"/>
    <lineage>
        <taxon>Eukaryota</taxon>
        <taxon>Viridiplantae</taxon>
        <taxon>Streptophyta</taxon>
        <taxon>Embryophyta</taxon>
        <taxon>Tracheophyta</taxon>
        <taxon>Spermatophyta</taxon>
        <taxon>Magnoliopsida</taxon>
        <taxon>eudicotyledons</taxon>
        <taxon>Gunneridae</taxon>
        <taxon>Pentapetalae</taxon>
        <taxon>asterids</taxon>
        <taxon>campanulids</taxon>
        <taxon>Asterales</taxon>
        <taxon>Asteraceae</taxon>
        <taxon>Asteroideae</taxon>
        <taxon>Anthemideae</taxon>
        <taxon>Anthemidinae</taxon>
        <taxon>Tanacetum</taxon>
    </lineage>
</organism>
<dbReference type="Proteomes" id="UP001151760">
    <property type="component" value="Unassembled WGS sequence"/>
</dbReference>
<name>A0ABQ5DLQ8_9ASTR</name>
<dbReference type="EMBL" id="BQNB010015433">
    <property type="protein sequence ID" value="GJT39987.1"/>
    <property type="molecule type" value="Genomic_DNA"/>
</dbReference>
<reference evidence="2" key="2">
    <citation type="submission" date="2022-01" db="EMBL/GenBank/DDBJ databases">
        <authorList>
            <person name="Yamashiro T."/>
            <person name="Shiraishi A."/>
            <person name="Satake H."/>
            <person name="Nakayama K."/>
        </authorList>
    </citation>
    <scope>NUCLEOTIDE SEQUENCE</scope>
</reference>
<feature type="region of interest" description="Disordered" evidence="1">
    <location>
        <begin position="394"/>
        <end position="437"/>
    </location>
</feature>
<evidence type="ECO:0000313" key="3">
    <source>
        <dbReference type="Proteomes" id="UP001151760"/>
    </source>
</evidence>
<sequence length="538" mass="61666">MNQDFYNSNLSGFDQFQPPQFPVNYPPQETSKEILQAREDLMEAIQAFLKEYDHIPPNEKCVALLLAEERFLKIKQTMKEEHNQPEVMQELLLKLMNDLQILKGIQQEKKETASQSFTPYWNFSMIDDEEARENFMKDICTFLRKFSRISFGVTPKVLLIAWERFGEIKHALTDKQYRQEDIQELMSKLLEDVRNINEELSEYINCPSWNRPIFYDDDDDEYTIIYRKPKAITPVLPTREPDNSLSMGDEHLDTIPEMKSDEIIKSSVENLVPIPSEFKGISDDTCDVPVCENPSTFDALNDHSEILSDSNDDGTSSDDNDFEDIKYVSLEEVNDVDQKEKEFDLEDILQIQDVILREKLLNINRLIANIESLKDNPSPDRVFKSPSSVPIPVTDSDSFFEESDTSLSHLDNSLPEFEPFSDDTEETRSGSTTTHANNSLPEYDSFLFEIEPDQGELTNVVIEEVDTFLVLEDSIPPGIESNFDPGGGEIDFSQNVEDDDTFTFVIRTFLPFLTYPADSPLLLSTGSEDTIFDPGIST</sequence>
<protein>
    <submittedName>
        <fullName evidence="2">Uncharacterized protein</fullName>
    </submittedName>
</protein>
<evidence type="ECO:0000313" key="2">
    <source>
        <dbReference type="EMBL" id="GJT39987.1"/>
    </source>
</evidence>
<keyword evidence="3" id="KW-1185">Reference proteome</keyword>
<gene>
    <name evidence="2" type="ORF">Tco_0939852</name>
</gene>
<accession>A0ABQ5DLQ8</accession>
<evidence type="ECO:0000256" key="1">
    <source>
        <dbReference type="SAM" id="MobiDB-lite"/>
    </source>
</evidence>
<comment type="caution">
    <text evidence="2">The sequence shown here is derived from an EMBL/GenBank/DDBJ whole genome shotgun (WGS) entry which is preliminary data.</text>
</comment>
<reference evidence="2" key="1">
    <citation type="journal article" date="2022" name="Int. J. Mol. Sci.">
        <title>Draft Genome of Tanacetum Coccineum: Genomic Comparison of Closely Related Tanacetum-Family Plants.</title>
        <authorList>
            <person name="Yamashiro T."/>
            <person name="Shiraishi A."/>
            <person name="Nakayama K."/>
            <person name="Satake H."/>
        </authorList>
    </citation>
    <scope>NUCLEOTIDE SEQUENCE</scope>
</reference>
<proteinExistence type="predicted"/>